<dbReference type="CDD" id="cd03801">
    <property type="entry name" value="GT4_PimA-like"/>
    <property type="match status" value="1"/>
</dbReference>
<dbReference type="GeneID" id="8771341"/>
<dbReference type="InterPro" id="IPR050194">
    <property type="entry name" value="Glycosyltransferase_grp1"/>
</dbReference>
<protein>
    <submittedName>
        <fullName evidence="3">Glycosyl transferase GT4 family</fullName>
    </submittedName>
</protein>
<accession>D3DYX9</accession>
<dbReference type="SUPFAM" id="SSF53756">
    <property type="entry name" value="UDP-Glycosyltransferase/glycogen phosphorylase"/>
    <property type="match status" value="1"/>
</dbReference>
<name>D3DYX9_METRM</name>
<reference evidence="3 4" key="1">
    <citation type="journal article" date="2010" name="PLoS ONE">
        <title>The genome sequence of the rumen methanogen Methanobrevibacter ruminantium reveals new possibilities for controlling ruminant methane emissions.</title>
        <authorList>
            <person name="Leahy S.C."/>
            <person name="Kelly W.J."/>
            <person name="Altermann E."/>
            <person name="Ronimus R.S."/>
            <person name="Yeoman C.J."/>
            <person name="Pacheco D.M."/>
            <person name="Li D."/>
            <person name="Kong Z."/>
            <person name="McTavish S."/>
            <person name="Sang C."/>
            <person name="Lambie S.C."/>
            <person name="Janssen P.H."/>
            <person name="Dey D."/>
            <person name="Attwood G.T."/>
        </authorList>
    </citation>
    <scope>NUCLEOTIDE SEQUENCE [LARGE SCALE GENOMIC DNA]</scope>
    <source>
        <strain evidence="4">ATCC 35063 / DSM 1093 / JCM 13430 / OCM 146 / M1</strain>
    </source>
</reference>
<dbReference type="eggNOG" id="arCOG01403">
    <property type="taxonomic scope" value="Archaea"/>
</dbReference>
<organism evidence="3 4">
    <name type="scientific">Methanobrevibacter ruminantium (strain ATCC 35063 / DSM 1093 / JCM 13430 / OCM 146 / M1)</name>
    <name type="common">Methanobacterium ruminantium</name>
    <dbReference type="NCBI Taxonomy" id="634498"/>
    <lineage>
        <taxon>Archaea</taxon>
        <taxon>Methanobacteriati</taxon>
        <taxon>Methanobacteriota</taxon>
        <taxon>Methanomada group</taxon>
        <taxon>Methanobacteria</taxon>
        <taxon>Methanobacteriales</taxon>
        <taxon>Methanobacteriaceae</taxon>
        <taxon>Methanobrevibacter</taxon>
    </lineage>
</organism>
<keyword evidence="4" id="KW-1185">Reference proteome</keyword>
<dbReference type="KEGG" id="mru:mru_1679"/>
<dbReference type="Pfam" id="PF00534">
    <property type="entry name" value="Glycos_transf_1"/>
    <property type="match status" value="1"/>
</dbReference>
<proteinExistence type="predicted"/>
<feature type="domain" description="Glycosyl transferase family 1" evidence="1">
    <location>
        <begin position="191"/>
        <end position="353"/>
    </location>
</feature>
<dbReference type="InterPro" id="IPR028098">
    <property type="entry name" value="Glyco_trans_4-like_N"/>
</dbReference>
<dbReference type="Pfam" id="PF13439">
    <property type="entry name" value="Glyco_transf_4"/>
    <property type="match status" value="1"/>
</dbReference>
<sequence length="368" mass="41212">MKIAMVGQFPPHIGGVGVHIHSLAKQLIREGHEVYVITYPHKDIKDIDGIHVIGTKGINIPGLRGLMFGINAKKELKKLINEENIDIIHGHYLFPAGWASVKAGKSTNTKTYVTAHGSDIFEMYKKQKFMRPFIKKVLSDADIVLAVSNALKDEIIKIDVPGIKEKIKIHWNSVDIEKYKTTEENKDKFKKELVNEYNLDPNKPMILFVGNIIKRKNVNLLVEAKRLIKTDANLVIVGEGSELGKLKEKVKNDDKINDVYFTGARRDVEDIYPSCDLLVLPSFSESFGLVLIEALACGNAVIGSNIGGIKEIITEDVGLLINPNDSQDLANAIDKILQDEELLNKFKSNARNRAKDFSKTELPYDELK</sequence>
<dbReference type="GO" id="GO:0016757">
    <property type="term" value="F:glycosyltransferase activity"/>
    <property type="evidence" value="ECO:0007669"/>
    <property type="project" value="InterPro"/>
</dbReference>
<dbReference type="InterPro" id="IPR001296">
    <property type="entry name" value="Glyco_trans_1"/>
</dbReference>
<dbReference type="Gene3D" id="3.40.50.2000">
    <property type="entry name" value="Glycogen Phosphorylase B"/>
    <property type="match status" value="2"/>
</dbReference>
<dbReference type="STRING" id="634498.mru_1679"/>
<dbReference type="PANTHER" id="PTHR45947">
    <property type="entry name" value="SULFOQUINOVOSYL TRANSFERASE SQD2"/>
    <property type="match status" value="1"/>
</dbReference>
<gene>
    <name evidence="3" type="ordered locus">mru_1679</name>
</gene>
<dbReference type="PANTHER" id="PTHR45947:SF3">
    <property type="entry name" value="SULFOQUINOVOSYL TRANSFERASE SQD2"/>
    <property type="match status" value="1"/>
</dbReference>
<dbReference type="EMBL" id="CP001719">
    <property type="protein sequence ID" value="ADC47529.1"/>
    <property type="molecule type" value="Genomic_DNA"/>
</dbReference>
<evidence type="ECO:0000259" key="2">
    <source>
        <dbReference type="Pfam" id="PF13439"/>
    </source>
</evidence>
<dbReference type="RefSeq" id="WP_012956477.1">
    <property type="nucleotide sequence ID" value="NC_013790.1"/>
</dbReference>
<dbReference type="AlphaFoldDB" id="D3DYX9"/>
<feature type="domain" description="Glycosyltransferase subfamily 4-like N-terminal" evidence="2">
    <location>
        <begin position="13"/>
        <end position="177"/>
    </location>
</feature>
<dbReference type="CAZy" id="GT4">
    <property type="family name" value="Glycosyltransferase Family 4"/>
</dbReference>
<evidence type="ECO:0000313" key="4">
    <source>
        <dbReference type="Proteomes" id="UP000008680"/>
    </source>
</evidence>
<dbReference type="PATRIC" id="fig|634498.28.peg.1679"/>
<dbReference type="Proteomes" id="UP000008680">
    <property type="component" value="Chromosome"/>
</dbReference>
<dbReference type="HOGENOM" id="CLU_009583_2_5_2"/>
<keyword evidence="3" id="KW-0808">Transferase</keyword>
<evidence type="ECO:0000313" key="3">
    <source>
        <dbReference type="EMBL" id="ADC47529.1"/>
    </source>
</evidence>
<dbReference type="OrthoDB" id="132546at2157"/>
<evidence type="ECO:0000259" key="1">
    <source>
        <dbReference type="Pfam" id="PF00534"/>
    </source>
</evidence>